<feature type="domain" description="DNA-directed DNA polymerase family B multifunctional" evidence="8">
    <location>
        <begin position="188"/>
        <end position="358"/>
    </location>
</feature>
<dbReference type="Proteomes" id="UP000266673">
    <property type="component" value="Unassembled WGS sequence"/>
</dbReference>
<comment type="caution">
    <text evidence="9">The sequence shown here is derived from an EMBL/GenBank/DDBJ whole genome shotgun (WGS) entry which is preliminary data.</text>
</comment>
<name>A0A397VE68_9GLOM</name>
<reference evidence="9 10" key="1">
    <citation type="submission" date="2018-06" db="EMBL/GenBank/DDBJ databases">
        <title>Comparative genomics reveals the genomic features of Rhizophagus irregularis, R. cerebriforme, R. diaphanum and Gigaspora rosea, and their symbiotic lifestyle signature.</title>
        <authorList>
            <person name="Morin E."/>
            <person name="San Clemente H."/>
            <person name="Chen E.C.H."/>
            <person name="De La Providencia I."/>
            <person name="Hainaut M."/>
            <person name="Kuo A."/>
            <person name="Kohler A."/>
            <person name="Murat C."/>
            <person name="Tang N."/>
            <person name="Roy S."/>
            <person name="Loubradou J."/>
            <person name="Henrissat B."/>
            <person name="Grigoriev I.V."/>
            <person name="Corradi N."/>
            <person name="Roux C."/>
            <person name="Martin F.M."/>
        </authorList>
    </citation>
    <scope>NUCLEOTIDE SEQUENCE [LARGE SCALE GENOMIC DNA]</scope>
    <source>
        <strain evidence="9 10">DAOM 194757</strain>
    </source>
</reference>
<dbReference type="InterPro" id="IPR006134">
    <property type="entry name" value="DNA-dir_DNA_pol_B_multi_dom"/>
</dbReference>
<evidence type="ECO:0000256" key="5">
    <source>
        <dbReference type="ARBA" id="ARBA00022932"/>
    </source>
</evidence>
<sequence>MKTSDQKASGKFLGAYVFSPEKGLENKHPVTGLDFASLYPSIIMTYNLSPEKMVSTFSEVNELQRENKVLHSIKFKYNGKLMQAWTIWHENKSDHKGFFLKILETLLSMRNKIKAQLKPIGKKKEYMGLVKSRMDLASESISIASIIKDVLSSAKDTKEHAEMAKILDPFIDLSYDDFIKKYSSVCFTYDSINSKQKAIKLYMNSFYSVTSRSDSPFYELGIARGVISAGQENIKLVAEYVKKKGFGIKYSNTDSLYLTCLDFCYEKYELAYNNSTISKLEYWTEMVKITIEVMEKLRNEINTFLKLKSRSDYLKIAYEEVLFPVVFTGKKKYFGIPHKDAINFDLKKLFVKGIDTVKQVKS</sequence>
<keyword evidence="10" id="KW-1185">Reference proteome</keyword>
<dbReference type="Gene3D" id="3.90.1600.10">
    <property type="entry name" value="Palm domain of DNA polymerase"/>
    <property type="match status" value="1"/>
</dbReference>
<proteinExistence type="inferred from homology"/>
<comment type="catalytic activity">
    <reaction evidence="7">
        <text>DNA(n) + a 2'-deoxyribonucleoside 5'-triphosphate = DNA(n+1) + diphosphate</text>
        <dbReference type="Rhea" id="RHEA:22508"/>
        <dbReference type="Rhea" id="RHEA-COMP:17339"/>
        <dbReference type="Rhea" id="RHEA-COMP:17340"/>
        <dbReference type="ChEBI" id="CHEBI:33019"/>
        <dbReference type="ChEBI" id="CHEBI:61560"/>
        <dbReference type="ChEBI" id="CHEBI:173112"/>
        <dbReference type="EC" id="2.7.7.7"/>
    </reaction>
</comment>
<evidence type="ECO:0000256" key="3">
    <source>
        <dbReference type="ARBA" id="ARBA00022679"/>
    </source>
</evidence>
<dbReference type="InterPro" id="IPR006172">
    <property type="entry name" value="DNA-dir_DNA_pol_B"/>
</dbReference>
<protein>
    <recommendedName>
        <fullName evidence="2">DNA-directed DNA polymerase</fullName>
        <ecNumber evidence="2">2.7.7.7</ecNumber>
    </recommendedName>
</protein>
<evidence type="ECO:0000259" key="8">
    <source>
        <dbReference type="Pfam" id="PF00136"/>
    </source>
</evidence>
<evidence type="ECO:0000256" key="2">
    <source>
        <dbReference type="ARBA" id="ARBA00012417"/>
    </source>
</evidence>
<keyword evidence="4" id="KW-0548">Nucleotidyltransferase</keyword>
<evidence type="ECO:0000313" key="9">
    <source>
        <dbReference type="EMBL" id="RIB19617.1"/>
    </source>
</evidence>
<dbReference type="EMBL" id="QKWP01000463">
    <property type="protein sequence ID" value="RIB19617.1"/>
    <property type="molecule type" value="Genomic_DNA"/>
</dbReference>
<evidence type="ECO:0000256" key="7">
    <source>
        <dbReference type="ARBA" id="ARBA00049244"/>
    </source>
</evidence>
<dbReference type="PANTHER" id="PTHR10322">
    <property type="entry name" value="DNA POLYMERASE CATALYTIC SUBUNIT"/>
    <property type="match status" value="1"/>
</dbReference>
<accession>A0A397VE68</accession>
<dbReference type="GO" id="GO:0006261">
    <property type="term" value="P:DNA-templated DNA replication"/>
    <property type="evidence" value="ECO:0007669"/>
    <property type="project" value="TreeGrafter"/>
</dbReference>
<dbReference type="InterPro" id="IPR023211">
    <property type="entry name" value="DNA_pol_palm_dom_sf"/>
</dbReference>
<dbReference type="STRING" id="44941.A0A397VE68"/>
<evidence type="ECO:0000256" key="6">
    <source>
        <dbReference type="ARBA" id="ARBA00023125"/>
    </source>
</evidence>
<keyword evidence="5" id="KW-0239">DNA-directed DNA polymerase</keyword>
<dbReference type="GO" id="GO:0003887">
    <property type="term" value="F:DNA-directed DNA polymerase activity"/>
    <property type="evidence" value="ECO:0007669"/>
    <property type="project" value="UniProtKB-KW"/>
</dbReference>
<dbReference type="Pfam" id="PF00136">
    <property type="entry name" value="DNA_pol_B"/>
    <property type="match status" value="2"/>
</dbReference>
<dbReference type="EC" id="2.7.7.7" evidence="2"/>
<feature type="domain" description="DNA-directed DNA polymerase family B multifunctional" evidence="8">
    <location>
        <begin position="6"/>
        <end position="125"/>
    </location>
</feature>
<dbReference type="AlphaFoldDB" id="A0A397VE68"/>
<gene>
    <name evidence="9" type="ORF">C2G38_2035902</name>
</gene>
<dbReference type="GO" id="GO:0003677">
    <property type="term" value="F:DNA binding"/>
    <property type="evidence" value="ECO:0007669"/>
    <property type="project" value="UniProtKB-KW"/>
</dbReference>
<evidence type="ECO:0000256" key="1">
    <source>
        <dbReference type="ARBA" id="ARBA00005755"/>
    </source>
</evidence>
<dbReference type="InterPro" id="IPR043502">
    <property type="entry name" value="DNA/RNA_pol_sf"/>
</dbReference>
<keyword evidence="6" id="KW-0238">DNA-binding</keyword>
<evidence type="ECO:0000256" key="4">
    <source>
        <dbReference type="ARBA" id="ARBA00022695"/>
    </source>
</evidence>
<keyword evidence="3" id="KW-0808">Transferase</keyword>
<evidence type="ECO:0000313" key="10">
    <source>
        <dbReference type="Proteomes" id="UP000266673"/>
    </source>
</evidence>
<dbReference type="InterPro" id="IPR050240">
    <property type="entry name" value="DNA_pol_type-B"/>
</dbReference>
<organism evidence="9 10">
    <name type="scientific">Gigaspora rosea</name>
    <dbReference type="NCBI Taxonomy" id="44941"/>
    <lineage>
        <taxon>Eukaryota</taxon>
        <taxon>Fungi</taxon>
        <taxon>Fungi incertae sedis</taxon>
        <taxon>Mucoromycota</taxon>
        <taxon>Glomeromycotina</taxon>
        <taxon>Glomeromycetes</taxon>
        <taxon>Diversisporales</taxon>
        <taxon>Gigasporaceae</taxon>
        <taxon>Gigaspora</taxon>
    </lineage>
</organism>
<dbReference type="PANTHER" id="PTHR10322:SF23">
    <property type="entry name" value="DNA POLYMERASE DELTA CATALYTIC SUBUNIT"/>
    <property type="match status" value="1"/>
</dbReference>
<dbReference type="SUPFAM" id="SSF56672">
    <property type="entry name" value="DNA/RNA polymerases"/>
    <property type="match status" value="1"/>
</dbReference>
<dbReference type="PRINTS" id="PR00106">
    <property type="entry name" value="DNAPOLB"/>
</dbReference>
<comment type="similarity">
    <text evidence="1">Belongs to the DNA polymerase type-B family.</text>
</comment>
<dbReference type="OrthoDB" id="2414538at2759"/>
<dbReference type="GO" id="GO:0000166">
    <property type="term" value="F:nucleotide binding"/>
    <property type="evidence" value="ECO:0007669"/>
    <property type="project" value="InterPro"/>
</dbReference>